<accession>A0A839UNP6</accession>
<organism evidence="1 2">
    <name type="scientific">Simiduia aestuariiviva</name>
    <dbReference type="NCBI Taxonomy" id="1510459"/>
    <lineage>
        <taxon>Bacteria</taxon>
        <taxon>Pseudomonadati</taxon>
        <taxon>Pseudomonadota</taxon>
        <taxon>Gammaproteobacteria</taxon>
        <taxon>Cellvibrionales</taxon>
        <taxon>Cellvibrionaceae</taxon>
        <taxon>Simiduia</taxon>
    </lineage>
</organism>
<keyword evidence="2" id="KW-1185">Reference proteome</keyword>
<gene>
    <name evidence="1" type="ORF">FHS30_002571</name>
</gene>
<dbReference type="Proteomes" id="UP000559987">
    <property type="component" value="Unassembled WGS sequence"/>
</dbReference>
<dbReference type="AlphaFoldDB" id="A0A839UNP6"/>
<proteinExistence type="predicted"/>
<comment type="caution">
    <text evidence="1">The sequence shown here is derived from an EMBL/GenBank/DDBJ whole genome shotgun (WGS) entry which is preliminary data.</text>
</comment>
<evidence type="ECO:0008006" key="3">
    <source>
        <dbReference type="Google" id="ProtNLM"/>
    </source>
</evidence>
<dbReference type="Pfam" id="PF11185">
    <property type="entry name" value="DUF2971"/>
    <property type="match status" value="1"/>
</dbReference>
<evidence type="ECO:0000313" key="1">
    <source>
        <dbReference type="EMBL" id="MBB3169363.1"/>
    </source>
</evidence>
<protein>
    <recommendedName>
        <fullName evidence="3">DUF2971 domain-containing protein</fullName>
    </recommendedName>
</protein>
<name>A0A839UNP6_9GAMM</name>
<evidence type="ECO:0000313" key="2">
    <source>
        <dbReference type="Proteomes" id="UP000559987"/>
    </source>
</evidence>
<sequence length="268" mass="31273">MFDDPFELNHLTGLSFDPQSILNAAIQAATAMIFAKDEPRGSAPLTVVIRRWRDEERFQSPDEALDVLRELLSQMVDNRLQALDTLMADWRRFCRTLRMCCFTAKPDNLAAWTHFADHHRGVAIRMQCGEFTSLTKPQAVSYRPHRPEITTMKEQLDVVLTNQDFKAQDYFFDKFTNKALHFSHENEWRCFRQVKDELGPDAKPDSAWFDDIKFERSDITAVYFGALTDPKAMREIYELVREKYNQAKLFQAKTAHGKYDIEFSRITS</sequence>
<dbReference type="EMBL" id="JACHXZ010000003">
    <property type="protein sequence ID" value="MBB3169363.1"/>
    <property type="molecule type" value="Genomic_DNA"/>
</dbReference>
<reference evidence="1 2" key="1">
    <citation type="submission" date="2020-08" db="EMBL/GenBank/DDBJ databases">
        <title>Genomic Encyclopedia of Type Strains, Phase III (KMG-III): the genomes of soil and plant-associated and newly described type strains.</title>
        <authorList>
            <person name="Whitman W."/>
        </authorList>
    </citation>
    <scope>NUCLEOTIDE SEQUENCE [LARGE SCALE GENOMIC DNA]</scope>
    <source>
        <strain evidence="1 2">CECT 8571</strain>
    </source>
</reference>
<dbReference type="InterPro" id="IPR021352">
    <property type="entry name" value="DUF2971"/>
</dbReference>